<evidence type="ECO:0000313" key="4">
    <source>
        <dbReference type="Proteomes" id="UP000469185"/>
    </source>
</evidence>
<reference evidence="3 4" key="1">
    <citation type="submission" date="2020-02" db="EMBL/GenBank/DDBJ databases">
        <authorList>
            <person name="Li X.-J."/>
            <person name="Feng X.-M."/>
        </authorList>
    </citation>
    <scope>NUCLEOTIDE SEQUENCE [LARGE SCALE GENOMIC DNA]</scope>
    <source>
        <strain evidence="3 4">CGMCC 4.7225</strain>
    </source>
</reference>
<sequence>MQSSNPVFGRSAAFSGRPGVQQVPAPSAEKLEQMYSAPSATPSQTGRMTYDDVVMRTGATLGVLLIGAVIGWMNTGLFYVGLIGGLVLGLVNAFKKEPSPPLILAYAALQGLFVGGISSILEGSTISAGGTPLNGIVAQAIVGTLGVFAVSLFLYRSGRIRVTPKFQRGLLMAMGGYMVFVVFNLMAQIFNWTDSPFGFRSGWLGIAIGLFAVGLAAFMLILDFDFIEKGVKEGIPARFAWTAAFGLTVTLVWLYIEMLRLLAILRGE</sequence>
<dbReference type="Proteomes" id="UP000469185">
    <property type="component" value="Unassembled WGS sequence"/>
</dbReference>
<evidence type="ECO:0000313" key="3">
    <source>
        <dbReference type="EMBL" id="NED95246.1"/>
    </source>
</evidence>
<feature type="transmembrane region" description="Helical" evidence="2">
    <location>
        <begin position="76"/>
        <end position="94"/>
    </location>
</feature>
<gene>
    <name evidence="3" type="ORF">G1H11_07950</name>
</gene>
<dbReference type="Pfam" id="PF12811">
    <property type="entry name" value="BaxI_1"/>
    <property type="match status" value="1"/>
</dbReference>
<dbReference type="PANTHER" id="PTHR41282:SF1">
    <property type="entry name" value="CONSERVED TRANSMEMBRANE PROTEIN-RELATED"/>
    <property type="match status" value="1"/>
</dbReference>
<comment type="caution">
    <text evidence="3">The sequence shown here is derived from an EMBL/GenBank/DDBJ whole genome shotgun (WGS) entry which is preliminary data.</text>
</comment>
<dbReference type="AlphaFoldDB" id="A0A6N9YJQ5"/>
<feature type="transmembrane region" description="Helical" evidence="2">
    <location>
        <begin position="169"/>
        <end position="190"/>
    </location>
</feature>
<feature type="transmembrane region" description="Helical" evidence="2">
    <location>
        <begin position="101"/>
        <end position="121"/>
    </location>
</feature>
<dbReference type="PIRSF" id="PIRSF009160">
    <property type="entry name" value="UCP009160"/>
    <property type="match status" value="1"/>
</dbReference>
<evidence type="ECO:0000256" key="1">
    <source>
        <dbReference type="SAM" id="MobiDB-lite"/>
    </source>
</evidence>
<feature type="transmembrane region" description="Helical" evidence="2">
    <location>
        <begin position="239"/>
        <end position="256"/>
    </location>
</feature>
<proteinExistence type="predicted"/>
<name>A0A6N9YJQ5_9ACTN</name>
<dbReference type="EMBL" id="JAAGOB010000003">
    <property type="protein sequence ID" value="NED95246.1"/>
    <property type="molecule type" value="Genomic_DNA"/>
</dbReference>
<keyword evidence="2" id="KW-0472">Membrane</keyword>
<feature type="transmembrane region" description="Helical" evidence="2">
    <location>
        <begin position="53"/>
        <end position="70"/>
    </location>
</feature>
<dbReference type="InterPro" id="IPR010539">
    <property type="entry name" value="BaxI_1-like"/>
</dbReference>
<keyword evidence="2" id="KW-1133">Transmembrane helix</keyword>
<accession>A0A6N9YJQ5</accession>
<dbReference type="RefSeq" id="WP_163817726.1">
    <property type="nucleotide sequence ID" value="NZ_JAAGOB010000003.1"/>
</dbReference>
<protein>
    <submittedName>
        <fullName evidence="3">Bax inhibitor-1/YccA family protein</fullName>
    </submittedName>
</protein>
<feature type="transmembrane region" description="Helical" evidence="2">
    <location>
        <begin position="136"/>
        <end position="157"/>
    </location>
</feature>
<feature type="region of interest" description="Disordered" evidence="1">
    <location>
        <begin position="1"/>
        <end position="21"/>
    </location>
</feature>
<keyword evidence="4" id="KW-1185">Reference proteome</keyword>
<evidence type="ECO:0000256" key="2">
    <source>
        <dbReference type="SAM" id="Phobius"/>
    </source>
</evidence>
<dbReference type="PANTHER" id="PTHR41282">
    <property type="entry name" value="CONSERVED TRANSMEMBRANE PROTEIN-RELATED"/>
    <property type="match status" value="1"/>
</dbReference>
<organism evidence="3 4">
    <name type="scientific">Phytoactinopolyspora alkaliphila</name>
    <dbReference type="NCBI Taxonomy" id="1783498"/>
    <lineage>
        <taxon>Bacteria</taxon>
        <taxon>Bacillati</taxon>
        <taxon>Actinomycetota</taxon>
        <taxon>Actinomycetes</taxon>
        <taxon>Jiangellales</taxon>
        <taxon>Jiangellaceae</taxon>
        <taxon>Phytoactinopolyspora</taxon>
    </lineage>
</organism>
<keyword evidence="2" id="KW-0812">Transmembrane</keyword>
<feature type="transmembrane region" description="Helical" evidence="2">
    <location>
        <begin position="202"/>
        <end position="227"/>
    </location>
</feature>